<protein>
    <submittedName>
        <fullName evidence="2">Uncharacterized protein</fullName>
    </submittedName>
</protein>
<dbReference type="Proteomes" id="UP000076842">
    <property type="component" value="Unassembled WGS sequence"/>
</dbReference>
<keyword evidence="3" id="KW-1185">Reference proteome</keyword>
<dbReference type="EMBL" id="KV424413">
    <property type="protein sequence ID" value="KZT44680.1"/>
    <property type="molecule type" value="Genomic_DNA"/>
</dbReference>
<gene>
    <name evidence="2" type="ORF">CALCODRAFT_505190</name>
</gene>
<evidence type="ECO:0000313" key="3">
    <source>
        <dbReference type="Proteomes" id="UP000076842"/>
    </source>
</evidence>
<reference evidence="2 3" key="1">
    <citation type="journal article" date="2016" name="Mol. Biol. Evol.">
        <title>Comparative Genomics of Early-Diverging Mushroom-Forming Fungi Provides Insights into the Origins of Lignocellulose Decay Capabilities.</title>
        <authorList>
            <person name="Nagy L.G."/>
            <person name="Riley R."/>
            <person name="Tritt A."/>
            <person name="Adam C."/>
            <person name="Daum C."/>
            <person name="Floudas D."/>
            <person name="Sun H."/>
            <person name="Yadav J.S."/>
            <person name="Pangilinan J."/>
            <person name="Larsson K.H."/>
            <person name="Matsuura K."/>
            <person name="Barry K."/>
            <person name="Labutti K."/>
            <person name="Kuo R."/>
            <person name="Ohm R.A."/>
            <person name="Bhattacharya S.S."/>
            <person name="Shirouzu T."/>
            <person name="Yoshinaga Y."/>
            <person name="Martin F.M."/>
            <person name="Grigoriev I.V."/>
            <person name="Hibbett D.S."/>
        </authorList>
    </citation>
    <scope>NUCLEOTIDE SEQUENCE [LARGE SCALE GENOMIC DNA]</scope>
    <source>
        <strain evidence="2 3">HHB12733</strain>
    </source>
</reference>
<dbReference type="AlphaFoldDB" id="A0A166JFU8"/>
<accession>A0A166JFU8</accession>
<organism evidence="2 3">
    <name type="scientific">Calocera cornea HHB12733</name>
    <dbReference type="NCBI Taxonomy" id="1353952"/>
    <lineage>
        <taxon>Eukaryota</taxon>
        <taxon>Fungi</taxon>
        <taxon>Dikarya</taxon>
        <taxon>Basidiomycota</taxon>
        <taxon>Agaricomycotina</taxon>
        <taxon>Dacrymycetes</taxon>
        <taxon>Dacrymycetales</taxon>
        <taxon>Dacrymycetaceae</taxon>
        <taxon>Calocera</taxon>
    </lineage>
</organism>
<evidence type="ECO:0000313" key="2">
    <source>
        <dbReference type="EMBL" id="KZT44680.1"/>
    </source>
</evidence>
<evidence type="ECO:0000256" key="1">
    <source>
        <dbReference type="SAM" id="MobiDB-lite"/>
    </source>
</evidence>
<feature type="region of interest" description="Disordered" evidence="1">
    <location>
        <begin position="166"/>
        <end position="191"/>
    </location>
</feature>
<proteinExistence type="predicted"/>
<name>A0A166JFU8_9BASI</name>
<feature type="compositionally biased region" description="Basic residues" evidence="1">
    <location>
        <begin position="182"/>
        <end position="191"/>
    </location>
</feature>
<dbReference type="InParanoid" id="A0A166JFU8"/>
<sequence>MSAQQPTTTPSTAAFDHNTSPTSEAVLFRQRLHWVLAACPLLLDSFKGQYQRCGGWLYPKAHVYAAKLGKLGPFPYVGYPLDSHLDVLTARQEEASDMLIPPLESTTMHNTPEQLLTAVDNHIDELTERMKNDIEEFGRDMQLTMQSKLREVVEDARVKMIKQLKRGRTEENGREDEQPAMKRVKFDKKSA</sequence>
<feature type="compositionally biased region" description="Basic and acidic residues" evidence="1">
    <location>
        <begin position="167"/>
        <end position="180"/>
    </location>
</feature>